<feature type="region of interest" description="Disordered" evidence="1">
    <location>
        <begin position="64"/>
        <end position="100"/>
    </location>
</feature>
<evidence type="ECO:0000313" key="3">
    <source>
        <dbReference type="Proteomes" id="UP000826656"/>
    </source>
</evidence>
<protein>
    <submittedName>
        <fullName evidence="2">Uncharacterized protein</fullName>
    </submittedName>
</protein>
<accession>A0ABQ7WMI7</accession>
<evidence type="ECO:0000313" key="2">
    <source>
        <dbReference type="EMBL" id="KAH0781303.1"/>
    </source>
</evidence>
<keyword evidence="3" id="KW-1185">Reference proteome</keyword>
<dbReference type="Proteomes" id="UP000826656">
    <property type="component" value="Unassembled WGS sequence"/>
</dbReference>
<proteinExistence type="predicted"/>
<organism evidence="2 3">
    <name type="scientific">Solanum tuberosum</name>
    <name type="common">Potato</name>
    <dbReference type="NCBI Taxonomy" id="4113"/>
    <lineage>
        <taxon>Eukaryota</taxon>
        <taxon>Viridiplantae</taxon>
        <taxon>Streptophyta</taxon>
        <taxon>Embryophyta</taxon>
        <taxon>Tracheophyta</taxon>
        <taxon>Spermatophyta</taxon>
        <taxon>Magnoliopsida</taxon>
        <taxon>eudicotyledons</taxon>
        <taxon>Gunneridae</taxon>
        <taxon>Pentapetalae</taxon>
        <taxon>asterids</taxon>
        <taxon>lamiids</taxon>
        <taxon>Solanales</taxon>
        <taxon>Solanaceae</taxon>
        <taxon>Solanoideae</taxon>
        <taxon>Solaneae</taxon>
        <taxon>Solanum</taxon>
    </lineage>
</organism>
<reference evidence="2 3" key="1">
    <citation type="journal article" date="2021" name="bioRxiv">
        <title>Chromosome-scale and haplotype-resolved genome assembly of a tetraploid potato cultivar.</title>
        <authorList>
            <person name="Sun H."/>
            <person name="Jiao W.-B."/>
            <person name="Krause K."/>
            <person name="Campoy J.A."/>
            <person name="Goel M."/>
            <person name="Folz-Donahue K."/>
            <person name="Kukat C."/>
            <person name="Huettel B."/>
            <person name="Schneeberger K."/>
        </authorList>
    </citation>
    <scope>NUCLEOTIDE SEQUENCE [LARGE SCALE GENOMIC DNA]</scope>
    <source>
        <strain evidence="2">SolTubOtavaFocal</strain>
        <tissue evidence="2">Leaves</tissue>
    </source>
</reference>
<gene>
    <name evidence="2" type="ORF">KY290_000901</name>
</gene>
<comment type="caution">
    <text evidence="2">The sequence shown here is derived from an EMBL/GenBank/DDBJ whole genome shotgun (WGS) entry which is preliminary data.</text>
</comment>
<feature type="compositionally biased region" description="Basic and acidic residues" evidence="1">
    <location>
        <begin position="80"/>
        <end position="100"/>
    </location>
</feature>
<evidence type="ECO:0000256" key="1">
    <source>
        <dbReference type="SAM" id="MobiDB-lite"/>
    </source>
</evidence>
<dbReference type="EMBL" id="JAIVGD010000001">
    <property type="protein sequence ID" value="KAH0781303.1"/>
    <property type="molecule type" value="Genomic_DNA"/>
</dbReference>
<sequence length="119" mass="13662">MERKHVLTPVAITKSSTTNKEVKKVKEETTNLKFDIQSRSNNSVRVFEASSDAKLKIEVKIHTNDSRGSLGAYSTPNEMNNRENKEGSKKVDSDNSIDKKREDILNEVREWLQAQKKRE</sequence>
<name>A0ABQ7WMI7_SOLTU</name>